<comment type="caution">
    <text evidence="2">The sequence shown here is derived from an EMBL/GenBank/DDBJ whole genome shotgun (WGS) entry which is preliminary data.</text>
</comment>
<name>A0AAW9S6E9_9BACT</name>
<evidence type="ECO:0008006" key="4">
    <source>
        <dbReference type="Google" id="ProtNLM"/>
    </source>
</evidence>
<feature type="signal peptide" evidence="1">
    <location>
        <begin position="1"/>
        <end position="23"/>
    </location>
</feature>
<reference evidence="2 3" key="1">
    <citation type="submission" date="2024-04" db="EMBL/GenBank/DDBJ databases">
        <title>Novel genus in family Flammeovirgaceae.</title>
        <authorList>
            <person name="Nguyen T.H."/>
            <person name="Vuong T.Q."/>
            <person name="Le H."/>
            <person name="Kim S.-G."/>
        </authorList>
    </citation>
    <scope>NUCLEOTIDE SEQUENCE [LARGE SCALE GENOMIC DNA]</scope>
    <source>
        <strain evidence="2 3">JCM 23209</strain>
    </source>
</reference>
<organism evidence="2 3">
    <name type="scientific">Rapidithrix thailandica</name>
    <dbReference type="NCBI Taxonomy" id="413964"/>
    <lineage>
        <taxon>Bacteria</taxon>
        <taxon>Pseudomonadati</taxon>
        <taxon>Bacteroidota</taxon>
        <taxon>Cytophagia</taxon>
        <taxon>Cytophagales</taxon>
        <taxon>Flammeovirgaceae</taxon>
        <taxon>Rapidithrix</taxon>
    </lineage>
</organism>
<dbReference type="AlphaFoldDB" id="A0AAW9S6E9"/>
<protein>
    <recommendedName>
        <fullName evidence="4">Lipocalin-like domain-containing protein</fullName>
    </recommendedName>
</protein>
<keyword evidence="1" id="KW-0732">Signal</keyword>
<accession>A0AAW9S6E9</accession>
<evidence type="ECO:0000313" key="2">
    <source>
        <dbReference type="EMBL" id="MEN7549443.1"/>
    </source>
</evidence>
<proteinExistence type="predicted"/>
<sequence>MIRIKYLLSLLLWLAIASLPANKAKAQLQETPNGIWRLAYTQEEGKINIPVKDYTLWDFEGDTLNLVTVGDPDMGTFDSLTIQRFGVRYEHNEMQFDDQVFSVSSTEDSLVLQNQSISFIFKRLDLKASTPSKTASACLKGSYLIRGKNYQDSLEFLNDSLLIHTGEFHSNNPVKKWAVVTYKGIHFLSIQNIFFPLTAITSCSEQQVVLNHLAKNVDWILSPTKSTRQKSELIGSWTATPTYPLPPGTDTAKPFHQIAFEQDSVRIQRFKKVQKLKWNLTEDGKRIYFMDKILKKGGSWKIIECTDQHLTLDLNNSWLFDDNILKFKRN</sequence>
<evidence type="ECO:0000313" key="3">
    <source>
        <dbReference type="Proteomes" id="UP001403385"/>
    </source>
</evidence>
<gene>
    <name evidence="2" type="ORF">AAG747_16085</name>
</gene>
<dbReference type="Proteomes" id="UP001403385">
    <property type="component" value="Unassembled WGS sequence"/>
</dbReference>
<evidence type="ECO:0000256" key="1">
    <source>
        <dbReference type="SAM" id="SignalP"/>
    </source>
</evidence>
<dbReference type="RefSeq" id="WP_346822217.1">
    <property type="nucleotide sequence ID" value="NZ_JBDKWZ010000008.1"/>
</dbReference>
<feature type="chain" id="PRO_5043757258" description="Lipocalin-like domain-containing protein" evidence="1">
    <location>
        <begin position="24"/>
        <end position="330"/>
    </location>
</feature>
<dbReference type="EMBL" id="JBDKWZ010000008">
    <property type="protein sequence ID" value="MEN7549443.1"/>
    <property type="molecule type" value="Genomic_DNA"/>
</dbReference>
<keyword evidence="3" id="KW-1185">Reference proteome</keyword>